<keyword evidence="1" id="KW-0472">Membrane</keyword>
<dbReference type="EMBL" id="MUHD01000033">
    <property type="protein sequence ID" value="OXB04055.1"/>
    <property type="molecule type" value="Genomic_DNA"/>
</dbReference>
<keyword evidence="3" id="KW-1185">Reference proteome</keyword>
<protein>
    <submittedName>
        <fullName evidence="2">Uncharacterized protein</fullName>
    </submittedName>
</protein>
<keyword evidence="1" id="KW-1133">Transmembrane helix</keyword>
<dbReference type="RefSeq" id="WP_089059160.1">
    <property type="nucleotide sequence ID" value="NZ_MUHD01000033.1"/>
</dbReference>
<proteinExistence type="predicted"/>
<accession>A0ABX4CRR1</accession>
<evidence type="ECO:0000313" key="3">
    <source>
        <dbReference type="Proteomes" id="UP000198381"/>
    </source>
</evidence>
<evidence type="ECO:0000256" key="1">
    <source>
        <dbReference type="SAM" id="Phobius"/>
    </source>
</evidence>
<sequence>MNDKDLILQQMISNPNRNPDTYFTSESLISVILKDKNRDEIEFLIKEIIREKPELINIVKAIGQPFAVSPSGLVDSFLKKGGFTKIEHDLETERIKKAEREAKSDKLMDLDLKLKSFESKIGKKIVIAGFVITFLSFLITVLTIKFWRVDDNKSTKEQSTTEQRIKNSKR</sequence>
<keyword evidence="1" id="KW-0812">Transmembrane</keyword>
<dbReference type="Proteomes" id="UP000198381">
    <property type="component" value="Unassembled WGS sequence"/>
</dbReference>
<evidence type="ECO:0000313" key="2">
    <source>
        <dbReference type="EMBL" id="OXB04055.1"/>
    </source>
</evidence>
<organism evidence="2 3">
    <name type="scientific">Flavobacterium plurextorum</name>
    <dbReference type="NCBI Taxonomy" id="1114867"/>
    <lineage>
        <taxon>Bacteria</taxon>
        <taxon>Pseudomonadati</taxon>
        <taxon>Bacteroidota</taxon>
        <taxon>Flavobacteriia</taxon>
        <taxon>Flavobacteriales</taxon>
        <taxon>Flavobacteriaceae</taxon>
        <taxon>Flavobacterium</taxon>
    </lineage>
</organism>
<name>A0ABX4CRR1_9FLAO</name>
<gene>
    <name evidence="2" type="ORF">B0A81_17200</name>
</gene>
<feature type="transmembrane region" description="Helical" evidence="1">
    <location>
        <begin position="125"/>
        <end position="147"/>
    </location>
</feature>
<reference evidence="2 3" key="1">
    <citation type="submission" date="2016-11" db="EMBL/GenBank/DDBJ databases">
        <title>Whole genomes of Flavobacteriaceae.</title>
        <authorList>
            <person name="Stine C."/>
            <person name="Li C."/>
            <person name="Tadesse D."/>
        </authorList>
    </citation>
    <scope>NUCLEOTIDE SEQUENCE [LARGE SCALE GENOMIC DNA]</scope>
    <source>
        <strain evidence="2 3">CCUG 60112</strain>
    </source>
</reference>
<comment type="caution">
    <text evidence="2">The sequence shown here is derived from an EMBL/GenBank/DDBJ whole genome shotgun (WGS) entry which is preliminary data.</text>
</comment>